<dbReference type="InterPro" id="IPR000515">
    <property type="entry name" value="MetI-like"/>
</dbReference>
<evidence type="ECO:0000259" key="8">
    <source>
        <dbReference type="PROSITE" id="PS50928"/>
    </source>
</evidence>
<accession>A0A8J2ZV90</accession>
<dbReference type="EMBL" id="BMFV01000010">
    <property type="protein sequence ID" value="GGH80521.1"/>
    <property type="molecule type" value="Genomic_DNA"/>
</dbReference>
<dbReference type="Pfam" id="PF00528">
    <property type="entry name" value="BPD_transp_1"/>
    <property type="match status" value="1"/>
</dbReference>
<feature type="transmembrane region" description="Helical" evidence="7">
    <location>
        <begin position="70"/>
        <end position="96"/>
    </location>
</feature>
<evidence type="ECO:0000256" key="5">
    <source>
        <dbReference type="ARBA" id="ARBA00022989"/>
    </source>
</evidence>
<evidence type="ECO:0000256" key="6">
    <source>
        <dbReference type="ARBA" id="ARBA00023136"/>
    </source>
</evidence>
<dbReference type="AlphaFoldDB" id="A0A8J2ZV90"/>
<dbReference type="PROSITE" id="PS50928">
    <property type="entry name" value="ABC_TM1"/>
    <property type="match status" value="1"/>
</dbReference>
<comment type="similarity">
    <text evidence="7">Belongs to the binding-protein-dependent transport system permease family.</text>
</comment>
<feature type="transmembrane region" description="Helical" evidence="7">
    <location>
        <begin position="108"/>
        <end position="133"/>
    </location>
</feature>
<dbReference type="Proteomes" id="UP000656813">
    <property type="component" value="Unassembled WGS sequence"/>
</dbReference>
<evidence type="ECO:0000313" key="10">
    <source>
        <dbReference type="Proteomes" id="UP000656813"/>
    </source>
</evidence>
<evidence type="ECO:0000256" key="4">
    <source>
        <dbReference type="ARBA" id="ARBA00022692"/>
    </source>
</evidence>
<evidence type="ECO:0000256" key="2">
    <source>
        <dbReference type="ARBA" id="ARBA00022448"/>
    </source>
</evidence>
<name>A0A8J2ZV90_9BACL</name>
<dbReference type="GO" id="GO:0005886">
    <property type="term" value="C:plasma membrane"/>
    <property type="evidence" value="ECO:0007669"/>
    <property type="project" value="UniProtKB-SubCell"/>
</dbReference>
<evidence type="ECO:0000256" key="1">
    <source>
        <dbReference type="ARBA" id="ARBA00004651"/>
    </source>
</evidence>
<dbReference type="InterPro" id="IPR035906">
    <property type="entry name" value="MetI-like_sf"/>
</dbReference>
<reference evidence="9" key="2">
    <citation type="submission" date="2020-09" db="EMBL/GenBank/DDBJ databases">
        <authorList>
            <person name="Sun Q."/>
            <person name="Zhou Y."/>
        </authorList>
    </citation>
    <scope>NUCLEOTIDE SEQUENCE</scope>
    <source>
        <strain evidence="9">CGMCC 1.12777</strain>
    </source>
</reference>
<evidence type="ECO:0000313" key="9">
    <source>
        <dbReference type="EMBL" id="GGH80521.1"/>
    </source>
</evidence>
<evidence type="ECO:0000256" key="3">
    <source>
        <dbReference type="ARBA" id="ARBA00022475"/>
    </source>
</evidence>
<organism evidence="9 10">
    <name type="scientific">Pullulanibacillus pueri</name>
    <dbReference type="NCBI Taxonomy" id="1437324"/>
    <lineage>
        <taxon>Bacteria</taxon>
        <taxon>Bacillati</taxon>
        <taxon>Bacillota</taxon>
        <taxon>Bacilli</taxon>
        <taxon>Bacillales</taxon>
        <taxon>Sporolactobacillaceae</taxon>
        <taxon>Pullulanibacillus</taxon>
    </lineage>
</organism>
<dbReference type="PANTHER" id="PTHR43744:SF9">
    <property type="entry name" value="POLYGALACTURONAN_RHAMNOGALACTURONAN TRANSPORT SYSTEM PERMEASE PROTEIN YTCP"/>
    <property type="match status" value="1"/>
</dbReference>
<comment type="subcellular location">
    <subcellularLocation>
        <location evidence="1 7">Cell membrane</location>
        <topology evidence="1 7">Multi-pass membrane protein</topology>
    </subcellularLocation>
</comment>
<dbReference type="CDD" id="cd06261">
    <property type="entry name" value="TM_PBP2"/>
    <property type="match status" value="1"/>
</dbReference>
<dbReference type="GO" id="GO:0055085">
    <property type="term" value="P:transmembrane transport"/>
    <property type="evidence" value="ECO:0007669"/>
    <property type="project" value="InterPro"/>
</dbReference>
<keyword evidence="10" id="KW-1185">Reference proteome</keyword>
<protein>
    <submittedName>
        <fullName evidence="9">Putative ABC transporter permease protein YtcP</fullName>
    </submittedName>
</protein>
<dbReference type="SUPFAM" id="SSF161098">
    <property type="entry name" value="MetI-like"/>
    <property type="match status" value="1"/>
</dbReference>
<keyword evidence="3" id="KW-1003">Cell membrane</keyword>
<feature type="transmembrane region" description="Helical" evidence="7">
    <location>
        <begin position="12"/>
        <end position="32"/>
    </location>
</feature>
<keyword evidence="5 7" id="KW-1133">Transmembrane helix</keyword>
<keyword evidence="6 7" id="KW-0472">Membrane</keyword>
<comment type="caution">
    <text evidence="9">The sequence shown here is derived from an EMBL/GenBank/DDBJ whole genome shotgun (WGS) entry which is preliminary data.</text>
</comment>
<sequence length="285" mass="31683">MNKVKKHSFDFIIIVLLLLIAATAVFPLLYVLSASLTPYSEVLKNGGFILLPKKFTLAAYNEILGQSKVIHAFGVTVFVTIVGTFINLILSLLMAFPLSRKNIPGRTFILFLVVLTLLVNGGIIPTYIVVHATGLTNTIWSMIVPNAIAAFNLLIMKSFFETLPEELFEAARMDGANEFYILYKIVLPLSIPVMMTIGLFYAAGHWNEFMQPLLYITDSSLFPLQVVIRDIIMQTQDQLNNPDVSIPTVTIQMASVIVASLPIILVYPFVQKYFMKGMLLGSIKG</sequence>
<feature type="domain" description="ABC transmembrane type-1" evidence="8">
    <location>
        <begin position="73"/>
        <end position="267"/>
    </location>
</feature>
<gene>
    <name evidence="9" type="primary">ytcP</name>
    <name evidence="9" type="ORF">GCM10007096_17060</name>
</gene>
<feature type="transmembrane region" description="Helical" evidence="7">
    <location>
        <begin position="139"/>
        <end position="160"/>
    </location>
</feature>
<dbReference type="Gene3D" id="1.10.3720.10">
    <property type="entry name" value="MetI-like"/>
    <property type="match status" value="1"/>
</dbReference>
<proteinExistence type="inferred from homology"/>
<dbReference type="PANTHER" id="PTHR43744">
    <property type="entry name" value="ABC TRANSPORTER PERMEASE PROTEIN MG189-RELATED-RELATED"/>
    <property type="match status" value="1"/>
</dbReference>
<feature type="transmembrane region" description="Helical" evidence="7">
    <location>
        <begin position="249"/>
        <end position="270"/>
    </location>
</feature>
<feature type="transmembrane region" description="Helical" evidence="7">
    <location>
        <begin position="181"/>
        <end position="203"/>
    </location>
</feature>
<keyword evidence="4 7" id="KW-0812">Transmembrane</keyword>
<reference evidence="9" key="1">
    <citation type="journal article" date="2014" name="Int. J. Syst. Evol. Microbiol.">
        <title>Complete genome sequence of Corynebacterium casei LMG S-19264T (=DSM 44701T), isolated from a smear-ripened cheese.</title>
        <authorList>
            <consortium name="US DOE Joint Genome Institute (JGI-PGF)"/>
            <person name="Walter F."/>
            <person name="Albersmeier A."/>
            <person name="Kalinowski J."/>
            <person name="Ruckert C."/>
        </authorList>
    </citation>
    <scope>NUCLEOTIDE SEQUENCE</scope>
    <source>
        <strain evidence="9">CGMCC 1.12777</strain>
    </source>
</reference>
<evidence type="ECO:0000256" key="7">
    <source>
        <dbReference type="RuleBase" id="RU363032"/>
    </source>
</evidence>
<keyword evidence="2 7" id="KW-0813">Transport</keyword>